<dbReference type="NCBIfam" id="TIGR03897">
    <property type="entry name" value="lanti_2_LanM"/>
    <property type="match status" value="1"/>
</dbReference>
<comment type="caution">
    <text evidence="3">The sequence shown here is derived from an EMBL/GenBank/DDBJ whole genome shotgun (WGS) entry which is preliminary data.</text>
</comment>
<organism evidence="3 4">
    <name type="scientific">Chamaesiphon polymorphus CCALA 037</name>
    <dbReference type="NCBI Taxonomy" id="2107692"/>
    <lineage>
        <taxon>Bacteria</taxon>
        <taxon>Bacillati</taxon>
        <taxon>Cyanobacteriota</taxon>
        <taxon>Cyanophyceae</taxon>
        <taxon>Gomontiellales</taxon>
        <taxon>Chamaesiphonaceae</taxon>
        <taxon>Chamaesiphon</taxon>
    </lineage>
</organism>
<keyword evidence="4" id="KW-1185">Reference proteome</keyword>
<dbReference type="SMART" id="SM01260">
    <property type="entry name" value="LANC_like"/>
    <property type="match status" value="1"/>
</dbReference>
<dbReference type="SUPFAM" id="SSF158745">
    <property type="entry name" value="LanC-like"/>
    <property type="match status" value="1"/>
</dbReference>
<evidence type="ECO:0000313" key="3">
    <source>
        <dbReference type="EMBL" id="PSB45905.1"/>
    </source>
</evidence>
<dbReference type="GO" id="GO:0005975">
    <property type="term" value="P:carbohydrate metabolic process"/>
    <property type="evidence" value="ECO:0007669"/>
    <property type="project" value="InterPro"/>
</dbReference>
<dbReference type="InterPro" id="IPR012341">
    <property type="entry name" value="6hp_glycosidase-like_sf"/>
</dbReference>
<dbReference type="PRINTS" id="PR01950">
    <property type="entry name" value="LANCSUPER"/>
</dbReference>
<gene>
    <name evidence="3" type="ORF">C7B77_25010</name>
</gene>
<evidence type="ECO:0000259" key="2">
    <source>
        <dbReference type="Pfam" id="PF13575"/>
    </source>
</evidence>
<keyword evidence="1" id="KW-0862">Zinc</keyword>
<feature type="binding site" evidence="1">
    <location>
        <position position="1002"/>
    </location>
    <ligand>
        <name>Zn(2+)</name>
        <dbReference type="ChEBI" id="CHEBI:29105"/>
    </ligand>
</feature>
<feature type="binding site" evidence="1">
    <location>
        <position position="1003"/>
    </location>
    <ligand>
        <name>Zn(2+)</name>
        <dbReference type="ChEBI" id="CHEBI:29105"/>
    </ligand>
</feature>
<protein>
    <submittedName>
        <fullName evidence="3">Type 2 lantipeptide synthetase LanM</fullName>
    </submittedName>
</protein>
<dbReference type="Proteomes" id="UP000238937">
    <property type="component" value="Unassembled WGS sequence"/>
</dbReference>
<reference evidence="3 4" key="1">
    <citation type="submission" date="2018-03" db="EMBL/GenBank/DDBJ databases">
        <title>The ancient ancestry and fast evolution of plastids.</title>
        <authorList>
            <person name="Moore K.R."/>
            <person name="Magnabosco C."/>
            <person name="Momper L."/>
            <person name="Gold D.A."/>
            <person name="Bosak T."/>
            <person name="Fournier G.P."/>
        </authorList>
    </citation>
    <scope>NUCLEOTIDE SEQUENCE [LARGE SCALE GENOMIC DNA]</scope>
    <source>
        <strain evidence="3 4">CCALA 037</strain>
    </source>
</reference>
<dbReference type="Pfam" id="PF05147">
    <property type="entry name" value="LANC_like"/>
    <property type="match status" value="1"/>
</dbReference>
<dbReference type="InterPro" id="IPR007822">
    <property type="entry name" value="LANC-like"/>
</dbReference>
<dbReference type="GO" id="GO:0005886">
    <property type="term" value="C:plasma membrane"/>
    <property type="evidence" value="ECO:0007669"/>
    <property type="project" value="TreeGrafter"/>
</dbReference>
<feature type="binding site" evidence="1">
    <location>
        <position position="957"/>
    </location>
    <ligand>
        <name>Zn(2+)</name>
        <dbReference type="ChEBI" id="CHEBI:29105"/>
    </ligand>
</feature>
<dbReference type="PANTHER" id="PTHR12736:SF7">
    <property type="entry name" value="LANC-LIKE PROTEIN 3"/>
    <property type="match status" value="1"/>
</dbReference>
<keyword evidence="1" id="KW-0479">Metal-binding</keyword>
<dbReference type="OrthoDB" id="9148343at2"/>
<dbReference type="InterPro" id="IPR025410">
    <property type="entry name" value="Lant_dehyd"/>
</dbReference>
<evidence type="ECO:0000256" key="1">
    <source>
        <dbReference type="PIRSR" id="PIRSR607822-1"/>
    </source>
</evidence>
<sequence>MNHPYFQTADWYRAVALSERIASSIAIEDRNSNLEMDAEVAQRSIQRWRTQPPFDKDDYFDRRLATANISEAEFLHILGEPIEAVRDRRLTPPNWLIELERAFSNETEFEPIEMPDELKEIPTIDFLNLVEPIIQQGCDRLRAGIQNLVATVAELPFDPNTIETLLFTNLPKRLLSIVSRTLVLELNVARLQGLLHGDTPELRFQSFTQRLRQRDVALSILQEYPVLARQAFICINHWVTTSLEFLQHLCRDWDDLRSQLSPSQQPGVLVEVSAGEGDSHREGRSVIIAKFSADFRVVYKPRSMSLDVHFQELLHWVNERGEHPPFRLLKILDRQDYGWVEYVEAQTCSTEAEIHRFYERQGGYLAILYALEATDFHHENLIAAGEHPVLLDLEALFHPRVGGLDLTQAEQLANNMLGYSVFGIGLLPHRIWSTAESAGIDLSGLGSSEGQLTPHEVPRWQGIGTDEMKLMRERIEMNATNNQPTLNHEKVNVLDYAEAIDRGFASIYHLILNHRADLLAESGPLDRFAGDTVRTIVRATRTYALLQIESSHPDVLRNALDRDRLFDRLWLAVEHLPYLAQLIAAEQEDLWKGDIPMFTTRPESKDLWTSSGKQIPNYLDRSGLESVRERLQQLSHTDLNRQLWIIRASLTSLSQDTDRPKARNTTRPIDSLKIVTRDRYVQAARAIGDRLETLAVRGESDAAWIGLNLVDDRHWTLTPLGADLYDGLPGVILFLAYLGEIAQDPRYTQLSQAALHTLQRILAQNSAWITEIGGFSGWGGIIYCYTHLGTLWDRPELLDRAEEYTNLLPELIDRDRHFDIIGGAAGCIGGLLALYSQRPSQQTLKVALQCGEHLIAHAQQLERGCGWRNPKISSQPLAGFSHGNAGIAWALLELAALSSDERFRNIALDAIAYERSLFSPQKMNWPDLREFETTVRNSIGESSAEMPERDCFMHAWCHGAPGIGLARLQCLQHLNDPATSIEIDAALQTTLNRGFGRNHSLCHGDLGNLELLLQASKILGEPQWQVKCNRLAATILGSIDRDGWLCGIPLAVESPGLMTGLAGIGYGLLRLAAPDRVPSVLVMAPPVTRPQTAKTESIASIFG</sequence>
<name>A0A2T1FLS9_9CYAN</name>
<dbReference type="AlphaFoldDB" id="A0A2T1FLS9"/>
<dbReference type="Pfam" id="PF13575">
    <property type="entry name" value="DUF4135"/>
    <property type="match status" value="1"/>
</dbReference>
<dbReference type="InterPro" id="IPR017146">
    <property type="entry name" value="Lanti_2_LanM"/>
</dbReference>
<dbReference type="GO" id="GO:0046872">
    <property type="term" value="F:metal ion binding"/>
    <property type="evidence" value="ECO:0007669"/>
    <property type="project" value="UniProtKB-KW"/>
</dbReference>
<feature type="domain" description="Lantibiotic biosynthesis protein dehydration" evidence="2">
    <location>
        <begin position="224"/>
        <end position="601"/>
    </location>
</feature>
<dbReference type="PIRSF" id="PIRSF037228">
    <property type="entry name" value="Lant_mod_RumM"/>
    <property type="match status" value="1"/>
</dbReference>
<evidence type="ECO:0000313" key="4">
    <source>
        <dbReference type="Proteomes" id="UP000238937"/>
    </source>
</evidence>
<proteinExistence type="predicted"/>
<dbReference type="Gene3D" id="1.50.10.10">
    <property type="match status" value="1"/>
</dbReference>
<dbReference type="RefSeq" id="WP_106311334.1">
    <property type="nucleotide sequence ID" value="NZ_PVWO01000490.1"/>
</dbReference>
<dbReference type="GO" id="GO:0031179">
    <property type="term" value="P:peptide modification"/>
    <property type="evidence" value="ECO:0007669"/>
    <property type="project" value="InterPro"/>
</dbReference>
<dbReference type="CDD" id="cd04792">
    <property type="entry name" value="LanM-like"/>
    <property type="match status" value="1"/>
</dbReference>
<dbReference type="PANTHER" id="PTHR12736">
    <property type="entry name" value="LANC-LIKE PROTEIN"/>
    <property type="match status" value="1"/>
</dbReference>
<dbReference type="EMBL" id="PVWO01000490">
    <property type="protein sequence ID" value="PSB45905.1"/>
    <property type="molecule type" value="Genomic_DNA"/>
</dbReference>
<accession>A0A2T1FLS9</accession>